<dbReference type="InterPro" id="IPR005790">
    <property type="entry name" value="DNA_polIII_delta"/>
</dbReference>
<evidence type="ECO:0000256" key="1">
    <source>
        <dbReference type="ARBA" id="ARBA00012417"/>
    </source>
</evidence>
<dbReference type="Proteomes" id="UP000632377">
    <property type="component" value="Unassembled WGS sequence"/>
</dbReference>
<evidence type="ECO:0000256" key="5">
    <source>
        <dbReference type="ARBA" id="ARBA00022705"/>
    </source>
</evidence>
<dbReference type="RefSeq" id="WP_202747793.1">
    <property type="nucleotide sequence ID" value="NZ_JAESWC010000002.1"/>
</dbReference>
<keyword evidence="3 11" id="KW-0808">Transferase</keyword>
<comment type="caution">
    <text evidence="11">The sequence shown here is derived from an EMBL/GenBank/DDBJ whole genome shotgun (WGS) entry which is preliminary data.</text>
</comment>
<dbReference type="SUPFAM" id="SSF48019">
    <property type="entry name" value="post-AAA+ oligomerization domain-like"/>
    <property type="match status" value="1"/>
</dbReference>
<dbReference type="InterPro" id="IPR027417">
    <property type="entry name" value="P-loop_NTPase"/>
</dbReference>
<dbReference type="Gene3D" id="1.20.272.10">
    <property type="match status" value="1"/>
</dbReference>
<name>A0ABS1T7A5_9CLOT</name>
<protein>
    <recommendedName>
        <fullName evidence="2">DNA polymerase III subunit delta</fullName>
        <ecNumber evidence="1">2.7.7.7</ecNumber>
    </recommendedName>
</protein>
<evidence type="ECO:0000256" key="3">
    <source>
        <dbReference type="ARBA" id="ARBA00022679"/>
    </source>
</evidence>
<dbReference type="Pfam" id="PF06144">
    <property type="entry name" value="DNA_pol3_delta"/>
    <property type="match status" value="1"/>
</dbReference>
<dbReference type="EMBL" id="JAESWC010000002">
    <property type="protein sequence ID" value="MBL4935185.1"/>
    <property type="molecule type" value="Genomic_DNA"/>
</dbReference>
<feature type="domain" description="DNA polymerase III delta subunit-like C-terminal" evidence="10">
    <location>
        <begin position="218"/>
        <end position="336"/>
    </location>
</feature>
<evidence type="ECO:0000256" key="2">
    <source>
        <dbReference type="ARBA" id="ARBA00017703"/>
    </source>
</evidence>
<reference evidence="11 12" key="1">
    <citation type="submission" date="2021-01" db="EMBL/GenBank/DDBJ databases">
        <title>Genome public.</title>
        <authorList>
            <person name="Liu C."/>
            <person name="Sun Q."/>
        </authorList>
    </citation>
    <scope>NUCLEOTIDE SEQUENCE [LARGE SCALE GENOMIC DNA]</scope>
    <source>
        <strain evidence="11 12">YIM B02515</strain>
    </source>
</reference>
<keyword evidence="5" id="KW-0235">DNA replication</keyword>
<evidence type="ECO:0000256" key="7">
    <source>
        <dbReference type="ARBA" id="ARBA00034754"/>
    </source>
</evidence>
<dbReference type="PANTHER" id="PTHR34388">
    <property type="entry name" value="DNA POLYMERASE III SUBUNIT DELTA"/>
    <property type="match status" value="1"/>
</dbReference>
<dbReference type="GO" id="GO:0003887">
    <property type="term" value="F:DNA-directed DNA polymerase activity"/>
    <property type="evidence" value="ECO:0007669"/>
    <property type="project" value="UniProtKB-EC"/>
</dbReference>
<dbReference type="InterPro" id="IPR008921">
    <property type="entry name" value="DNA_pol3_clamp-load_cplx_C"/>
</dbReference>
<evidence type="ECO:0000256" key="8">
    <source>
        <dbReference type="ARBA" id="ARBA00049244"/>
    </source>
</evidence>
<proteinExistence type="inferred from homology"/>
<organism evidence="11 12">
    <name type="scientific">Clostridium rhizosphaerae</name>
    <dbReference type="NCBI Taxonomy" id="2803861"/>
    <lineage>
        <taxon>Bacteria</taxon>
        <taxon>Bacillati</taxon>
        <taxon>Bacillota</taxon>
        <taxon>Clostridia</taxon>
        <taxon>Eubacteriales</taxon>
        <taxon>Clostridiaceae</taxon>
        <taxon>Clostridium</taxon>
    </lineage>
</organism>
<dbReference type="InterPro" id="IPR010372">
    <property type="entry name" value="DNA_pol3_delta_N"/>
</dbReference>
<dbReference type="Gene3D" id="3.40.50.300">
    <property type="entry name" value="P-loop containing nucleotide triphosphate hydrolases"/>
    <property type="match status" value="1"/>
</dbReference>
<dbReference type="Pfam" id="PF21694">
    <property type="entry name" value="DNA_pol3_delta_C"/>
    <property type="match status" value="1"/>
</dbReference>
<gene>
    <name evidence="11" type="primary">holA</name>
    <name evidence="11" type="ORF">JK636_05375</name>
</gene>
<comment type="catalytic activity">
    <reaction evidence="8">
        <text>DNA(n) + a 2'-deoxyribonucleoside 5'-triphosphate = DNA(n+1) + diphosphate</text>
        <dbReference type="Rhea" id="RHEA:22508"/>
        <dbReference type="Rhea" id="RHEA-COMP:17339"/>
        <dbReference type="Rhea" id="RHEA-COMP:17340"/>
        <dbReference type="ChEBI" id="CHEBI:33019"/>
        <dbReference type="ChEBI" id="CHEBI:61560"/>
        <dbReference type="ChEBI" id="CHEBI:173112"/>
        <dbReference type="EC" id="2.7.7.7"/>
    </reaction>
</comment>
<evidence type="ECO:0000259" key="9">
    <source>
        <dbReference type="Pfam" id="PF06144"/>
    </source>
</evidence>
<dbReference type="PANTHER" id="PTHR34388:SF1">
    <property type="entry name" value="DNA POLYMERASE III SUBUNIT DELTA"/>
    <property type="match status" value="1"/>
</dbReference>
<dbReference type="EC" id="2.7.7.7" evidence="1"/>
<evidence type="ECO:0000313" key="12">
    <source>
        <dbReference type="Proteomes" id="UP000632377"/>
    </source>
</evidence>
<comment type="similarity">
    <text evidence="7">Belongs to the DNA polymerase HolA subunit family.</text>
</comment>
<keyword evidence="4 11" id="KW-0548">Nucleotidyltransferase</keyword>
<dbReference type="SUPFAM" id="SSF52540">
    <property type="entry name" value="P-loop containing nucleoside triphosphate hydrolases"/>
    <property type="match status" value="1"/>
</dbReference>
<keyword evidence="12" id="KW-1185">Reference proteome</keyword>
<feature type="domain" description="DNA polymerase III delta N-terminal" evidence="9">
    <location>
        <begin position="20"/>
        <end position="145"/>
    </location>
</feature>
<evidence type="ECO:0000256" key="4">
    <source>
        <dbReference type="ARBA" id="ARBA00022695"/>
    </source>
</evidence>
<dbReference type="Gene3D" id="1.10.8.60">
    <property type="match status" value="1"/>
</dbReference>
<evidence type="ECO:0000313" key="11">
    <source>
        <dbReference type="EMBL" id="MBL4935185.1"/>
    </source>
</evidence>
<evidence type="ECO:0000259" key="10">
    <source>
        <dbReference type="Pfam" id="PF21694"/>
    </source>
</evidence>
<evidence type="ECO:0000256" key="6">
    <source>
        <dbReference type="ARBA" id="ARBA00022932"/>
    </source>
</evidence>
<dbReference type="NCBIfam" id="TIGR01128">
    <property type="entry name" value="holA"/>
    <property type="match status" value="1"/>
</dbReference>
<accession>A0ABS1T7A5</accession>
<keyword evidence="6" id="KW-0239">DNA-directed DNA polymerase</keyword>
<sequence length="340" mass="39465">MLEYLDLEQRLKGNKFDNCYIFCGADEALIKENIKLIKDRNLQPEFEDLNYVQFDGLTANMEAVINTCETVPFMSEKKVVVVFRANFLGGAEDREANKKFETIGRYIEQPAEHCILILYYVFENDREKPSSRVKKLDKKACTVKFDKLKGVNFEKKVKSIFEEKEKNIGKIELKLFCEGLNNDMNIVLNEIEKLCCYTYGREINKKDIFAMLPQKTDNDIFGLVDNISQRKLEKALEILNELIFKGEKIPYILYMVERQFNLLLQIRYGIEEGKNKEILSKELKLNPYICEKMITQSKKFSLGGLRNAINLCLSTEERLKSSSVESKTEMELLILNAISA</sequence>
<dbReference type="InterPro" id="IPR048466">
    <property type="entry name" value="DNA_pol3_delta-like_C"/>
</dbReference>